<dbReference type="Proteomes" id="UP000278222">
    <property type="component" value="Unassembled WGS sequence"/>
</dbReference>
<dbReference type="EMBL" id="RJKX01000011">
    <property type="protein sequence ID" value="ROQ01715.1"/>
    <property type="molecule type" value="Genomic_DNA"/>
</dbReference>
<keyword evidence="1" id="KW-0223">Dioxygenase</keyword>
<dbReference type="PANTHER" id="PTHR20883">
    <property type="entry name" value="PHYTANOYL-COA DIOXYGENASE DOMAIN CONTAINING 1"/>
    <property type="match status" value="1"/>
</dbReference>
<keyword evidence="1" id="KW-0560">Oxidoreductase</keyword>
<gene>
    <name evidence="1" type="ORF">EDC65_0901</name>
</gene>
<proteinExistence type="predicted"/>
<dbReference type="GO" id="GO:0016706">
    <property type="term" value="F:2-oxoglutarate-dependent dioxygenase activity"/>
    <property type="evidence" value="ECO:0007669"/>
    <property type="project" value="UniProtKB-ARBA"/>
</dbReference>
<dbReference type="SUPFAM" id="SSF51197">
    <property type="entry name" value="Clavaminate synthase-like"/>
    <property type="match status" value="1"/>
</dbReference>
<dbReference type="RefSeq" id="WP_123688822.1">
    <property type="nucleotide sequence ID" value="NZ_AP019700.1"/>
</dbReference>
<reference evidence="1 2" key="1">
    <citation type="submission" date="2018-11" db="EMBL/GenBank/DDBJ databases">
        <title>Genomic Encyclopedia of Type Strains, Phase IV (KMG-IV): sequencing the most valuable type-strain genomes for metagenomic binning, comparative biology and taxonomic classification.</title>
        <authorList>
            <person name="Goeker M."/>
        </authorList>
    </citation>
    <scope>NUCLEOTIDE SEQUENCE [LARGE SCALE GENOMIC DNA]</scope>
    <source>
        <strain evidence="1 2">DSM 5900</strain>
    </source>
</reference>
<dbReference type="GO" id="GO:0005506">
    <property type="term" value="F:iron ion binding"/>
    <property type="evidence" value="ECO:0007669"/>
    <property type="project" value="UniProtKB-ARBA"/>
</dbReference>
<evidence type="ECO:0000313" key="2">
    <source>
        <dbReference type="Proteomes" id="UP000278222"/>
    </source>
</evidence>
<dbReference type="AlphaFoldDB" id="A0A3N1MEX1"/>
<comment type="caution">
    <text evidence="1">The sequence shown here is derived from an EMBL/GenBank/DDBJ whole genome shotgun (WGS) entry which is preliminary data.</text>
</comment>
<keyword evidence="2" id="KW-1185">Reference proteome</keyword>
<evidence type="ECO:0000313" key="1">
    <source>
        <dbReference type="EMBL" id="ROQ01715.1"/>
    </source>
</evidence>
<dbReference type="InterPro" id="IPR008775">
    <property type="entry name" value="Phytyl_CoA_dOase-like"/>
</dbReference>
<dbReference type="OrthoDB" id="9791262at2"/>
<dbReference type="Pfam" id="PF05721">
    <property type="entry name" value="PhyH"/>
    <property type="match status" value="1"/>
</dbReference>
<organism evidence="1 2">
    <name type="scientific">Stella humosa</name>
    <dbReference type="NCBI Taxonomy" id="94"/>
    <lineage>
        <taxon>Bacteria</taxon>
        <taxon>Pseudomonadati</taxon>
        <taxon>Pseudomonadota</taxon>
        <taxon>Alphaproteobacteria</taxon>
        <taxon>Rhodospirillales</taxon>
        <taxon>Stellaceae</taxon>
        <taxon>Stella</taxon>
    </lineage>
</organism>
<dbReference type="Gene3D" id="2.60.120.620">
    <property type="entry name" value="q2cbj1_9rhob like domain"/>
    <property type="match status" value="1"/>
</dbReference>
<sequence length="296" mass="32564">MLSAADVEFYRENGYVVAPDVLDGATLSRIRQVVAEICEGARGLETHDKVFDLEPSHRPDAPRVRRIKVPHSNFPFFRELAGYGPMVAILQQLLGPDVRLHGSKINMKAPGYGSPVEWHQDWAFYPHTNDDVLAVGVLLDDADRDNGAMMVVPGSHRGPTWNHHDETGHFCGAMDPAQCPGLDLSTAALMPARAGSMTFHHVRAVHGSAQNFSSRPRTLLLYEFAAADAFPLKGISNFAEYESCMVAGSSSIEPRVVPAPIRMPFPPPRFQGSIYESQTAIAKRYFEMRQEPAPAG</sequence>
<protein>
    <submittedName>
        <fullName evidence="1">Ectoine hydroxylase-related dioxygenase (Phytanoyl-CoA dioxygenase family)</fullName>
    </submittedName>
</protein>
<dbReference type="PANTHER" id="PTHR20883:SF46">
    <property type="entry name" value="PHYTANOYL-COA HYDROXYLASE"/>
    <property type="match status" value="1"/>
</dbReference>
<accession>A0A3N1MEX1</accession>
<name>A0A3N1MEX1_9PROT</name>